<proteinExistence type="predicted"/>
<feature type="chain" id="PRO_5043327471" description="P-type domain-containing protein" evidence="2">
    <location>
        <begin position="20"/>
        <end position="102"/>
    </location>
</feature>
<keyword evidence="2" id="KW-0732">Signal</keyword>
<evidence type="ECO:0008006" key="5">
    <source>
        <dbReference type="Google" id="ProtNLM"/>
    </source>
</evidence>
<protein>
    <recommendedName>
        <fullName evidence="5">P-type domain-containing protein</fullName>
    </recommendedName>
</protein>
<name>A0AAV5TZ11_9BILA</name>
<dbReference type="Proteomes" id="UP001432027">
    <property type="component" value="Unassembled WGS sequence"/>
</dbReference>
<feature type="region of interest" description="Disordered" evidence="1">
    <location>
        <begin position="21"/>
        <end position="41"/>
    </location>
</feature>
<feature type="non-terminal residue" evidence="3">
    <location>
        <position position="1"/>
    </location>
</feature>
<evidence type="ECO:0000313" key="4">
    <source>
        <dbReference type="Proteomes" id="UP001432027"/>
    </source>
</evidence>
<sequence length="102" mass="11365">KLLVFFSILIVFLVAIADASHHRGSRVASDENPSPPRRTYPKKRCGGGHGMCNDATDPARSNGMCVFEDLACTLSDREYDDKHCYGWCIPMADIDWDSKKAD</sequence>
<dbReference type="EMBL" id="BTSX01000005">
    <property type="protein sequence ID" value="GMS99204.1"/>
    <property type="molecule type" value="Genomic_DNA"/>
</dbReference>
<comment type="caution">
    <text evidence="3">The sequence shown here is derived from an EMBL/GenBank/DDBJ whole genome shotgun (WGS) entry which is preliminary data.</text>
</comment>
<gene>
    <name evidence="3" type="ORF">PENTCL1PPCAC_21379</name>
</gene>
<feature type="signal peptide" evidence="2">
    <location>
        <begin position="1"/>
        <end position="19"/>
    </location>
</feature>
<dbReference type="AlphaFoldDB" id="A0AAV5TZ11"/>
<keyword evidence="4" id="KW-1185">Reference proteome</keyword>
<evidence type="ECO:0000256" key="1">
    <source>
        <dbReference type="SAM" id="MobiDB-lite"/>
    </source>
</evidence>
<reference evidence="3" key="1">
    <citation type="submission" date="2023-10" db="EMBL/GenBank/DDBJ databases">
        <title>Genome assembly of Pristionchus species.</title>
        <authorList>
            <person name="Yoshida K."/>
            <person name="Sommer R.J."/>
        </authorList>
    </citation>
    <scope>NUCLEOTIDE SEQUENCE</scope>
    <source>
        <strain evidence="3">RS0144</strain>
    </source>
</reference>
<organism evidence="3 4">
    <name type="scientific">Pristionchus entomophagus</name>
    <dbReference type="NCBI Taxonomy" id="358040"/>
    <lineage>
        <taxon>Eukaryota</taxon>
        <taxon>Metazoa</taxon>
        <taxon>Ecdysozoa</taxon>
        <taxon>Nematoda</taxon>
        <taxon>Chromadorea</taxon>
        <taxon>Rhabditida</taxon>
        <taxon>Rhabditina</taxon>
        <taxon>Diplogasteromorpha</taxon>
        <taxon>Diplogasteroidea</taxon>
        <taxon>Neodiplogasteridae</taxon>
        <taxon>Pristionchus</taxon>
    </lineage>
</organism>
<accession>A0AAV5TZ11</accession>
<evidence type="ECO:0000256" key="2">
    <source>
        <dbReference type="SAM" id="SignalP"/>
    </source>
</evidence>
<evidence type="ECO:0000313" key="3">
    <source>
        <dbReference type="EMBL" id="GMS99204.1"/>
    </source>
</evidence>